<dbReference type="Proteomes" id="UP000318336">
    <property type="component" value="Unassembled WGS sequence"/>
</dbReference>
<dbReference type="InterPro" id="IPR050638">
    <property type="entry name" value="AA-Vitamin_Transporters"/>
</dbReference>
<reference evidence="8 9" key="1">
    <citation type="submission" date="2019-06" db="EMBL/GenBank/DDBJ databases">
        <title>Sequencing the genomes of 1000 actinobacteria strains.</title>
        <authorList>
            <person name="Klenk H.-P."/>
        </authorList>
    </citation>
    <scope>NUCLEOTIDE SEQUENCE [LARGE SCALE GENOMIC DNA]</scope>
    <source>
        <strain evidence="8 9">DSM 24617</strain>
    </source>
</reference>
<keyword evidence="5 6" id="KW-0472">Membrane</keyword>
<sequence length="334" mass="34292">MSQLGPVAASSVVTPSMEGMTARARPLTGTPSPAPEPSYAMAALILGCLFVGSSSALIKLSGATAGTAAFLRCALALVVFAPLLAVEWRRFGLPPRRMLVLSAGGGVFLGADYLMWTQSIVDIGAGIATVLIGVQVVVFPFLAWLFQKEPVPTRFLVVLPLMFVGLALTGGVVDADAAASNPVRGALLGVAAGVCYAAFLFLNRPASALDRRMLFTPVGTTTCVAALGIGAVAGLGDVAGGIDLALSARAWVLLTMVAVLGQAVSFVLIGYGLVRLPAGRAAAVMLLQPLGAVALGMVALHERPTPAQWAGIVITVVAVALATVTRRRPRRRGR</sequence>
<evidence type="ECO:0000313" key="9">
    <source>
        <dbReference type="Proteomes" id="UP000318336"/>
    </source>
</evidence>
<evidence type="ECO:0000313" key="8">
    <source>
        <dbReference type="EMBL" id="TQL34306.1"/>
    </source>
</evidence>
<dbReference type="GO" id="GO:0016020">
    <property type="term" value="C:membrane"/>
    <property type="evidence" value="ECO:0007669"/>
    <property type="project" value="UniProtKB-SubCell"/>
</dbReference>
<organism evidence="8 9">
    <name type="scientific">Barrientosiimonas humi</name>
    <dbReference type="NCBI Taxonomy" id="999931"/>
    <lineage>
        <taxon>Bacteria</taxon>
        <taxon>Bacillati</taxon>
        <taxon>Actinomycetota</taxon>
        <taxon>Actinomycetes</taxon>
        <taxon>Micrococcales</taxon>
        <taxon>Dermacoccaceae</taxon>
        <taxon>Barrientosiimonas</taxon>
    </lineage>
</organism>
<evidence type="ECO:0000256" key="3">
    <source>
        <dbReference type="ARBA" id="ARBA00022692"/>
    </source>
</evidence>
<dbReference type="Gene3D" id="1.10.3730.20">
    <property type="match status" value="1"/>
</dbReference>
<feature type="transmembrane region" description="Helical" evidence="6">
    <location>
        <begin position="64"/>
        <end position="86"/>
    </location>
</feature>
<dbReference type="AlphaFoldDB" id="A0A542XET4"/>
<name>A0A542XET4_9MICO</name>
<dbReference type="SUPFAM" id="SSF103481">
    <property type="entry name" value="Multidrug resistance efflux transporter EmrE"/>
    <property type="match status" value="2"/>
</dbReference>
<feature type="transmembrane region" description="Helical" evidence="6">
    <location>
        <begin position="281"/>
        <end position="300"/>
    </location>
</feature>
<comment type="similarity">
    <text evidence="2">Belongs to the EamA transporter family.</text>
</comment>
<feature type="domain" description="EamA" evidence="7">
    <location>
        <begin position="184"/>
        <end position="323"/>
    </location>
</feature>
<evidence type="ECO:0000256" key="4">
    <source>
        <dbReference type="ARBA" id="ARBA00022989"/>
    </source>
</evidence>
<comment type="subcellular location">
    <subcellularLocation>
        <location evidence="1">Membrane</location>
        <topology evidence="1">Multi-pass membrane protein</topology>
    </subcellularLocation>
</comment>
<keyword evidence="4 6" id="KW-1133">Transmembrane helix</keyword>
<dbReference type="OrthoDB" id="5315632at2"/>
<evidence type="ECO:0000256" key="1">
    <source>
        <dbReference type="ARBA" id="ARBA00004141"/>
    </source>
</evidence>
<keyword evidence="3 6" id="KW-0812">Transmembrane</keyword>
<evidence type="ECO:0000256" key="6">
    <source>
        <dbReference type="SAM" id="Phobius"/>
    </source>
</evidence>
<feature type="transmembrane region" description="Helical" evidence="6">
    <location>
        <begin position="306"/>
        <end position="324"/>
    </location>
</feature>
<feature type="transmembrane region" description="Helical" evidence="6">
    <location>
        <begin position="155"/>
        <end position="173"/>
    </location>
</feature>
<feature type="transmembrane region" description="Helical" evidence="6">
    <location>
        <begin position="98"/>
        <end position="117"/>
    </location>
</feature>
<feature type="domain" description="EamA" evidence="7">
    <location>
        <begin position="41"/>
        <end position="169"/>
    </location>
</feature>
<gene>
    <name evidence="8" type="ORF">FB554_2472</name>
</gene>
<feature type="transmembrane region" description="Helical" evidence="6">
    <location>
        <begin position="123"/>
        <end position="146"/>
    </location>
</feature>
<proteinExistence type="inferred from homology"/>
<evidence type="ECO:0000256" key="2">
    <source>
        <dbReference type="ARBA" id="ARBA00007362"/>
    </source>
</evidence>
<feature type="transmembrane region" description="Helical" evidence="6">
    <location>
        <begin position="214"/>
        <end position="236"/>
    </location>
</feature>
<comment type="caution">
    <text evidence="8">The sequence shown here is derived from an EMBL/GenBank/DDBJ whole genome shotgun (WGS) entry which is preliminary data.</text>
</comment>
<dbReference type="EMBL" id="VFOK01000001">
    <property type="protein sequence ID" value="TQL34306.1"/>
    <property type="molecule type" value="Genomic_DNA"/>
</dbReference>
<evidence type="ECO:0000259" key="7">
    <source>
        <dbReference type="Pfam" id="PF00892"/>
    </source>
</evidence>
<feature type="transmembrane region" description="Helical" evidence="6">
    <location>
        <begin position="248"/>
        <end position="274"/>
    </location>
</feature>
<evidence type="ECO:0000256" key="5">
    <source>
        <dbReference type="ARBA" id="ARBA00023136"/>
    </source>
</evidence>
<protein>
    <submittedName>
        <fullName evidence="8">Threonine/homoserine efflux transporter RhtA</fullName>
    </submittedName>
</protein>
<dbReference type="InterPro" id="IPR000620">
    <property type="entry name" value="EamA_dom"/>
</dbReference>
<accession>A0A542XET4</accession>
<keyword evidence="9" id="KW-1185">Reference proteome</keyword>
<dbReference type="Pfam" id="PF00892">
    <property type="entry name" value="EamA"/>
    <property type="match status" value="2"/>
</dbReference>
<feature type="transmembrane region" description="Helical" evidence="6">
    <location>
        <begin position="185"/>
        <end position="202"/>
    </location>
</feature>
<dbReference type="PANTHER" id="PTHR32322:SF2">
    <property type="entry name" value="EAMA DOMAIN-CONTAINING PROTEIN"/>
    <property type="match status" value="1"/>
</dbReference>
<dbReference type="InterPro" id="IPR037185">
    <property type="entry name" value="EmrE-like"/>
</dbReference>
<dbReference type="PANTHER" id="PTHR32322">
    <property type="entry name" value="INNER MEMBRANE TRANSPORTER"/>
    <property type="match status" value="1"/>
</dbReference>